<dbReference type="PANTHER" id="PTHR46986:SF1">
    <property type="entry name" value="ENDORIBONUCLEASE YBEY, CHLOROPLASTIC"/>
    <property type="match status" value="1"/>
</dbReference>
<dbReference type="Proteomes" id="UP001519292">
    <property type="component" value="Unassembled WGS sequence"/>
</dbReference>
<keyword evidence="2 9" id="KW-0690">Ribosome biogenesis</keyword>
<accession>A0ABS4MBJ6</accession>
<keyword evidence="7 9" id="KW-0378">Hydrolase</keyword>
<dbReference type="EMBL" id="JAGGLU010000001">
    <property type="protein sequence ID" value="MBP2057054.1"/>
    <property type="molecule type" value="Genomic_DNA"/>
</dbReference>
<evidence type="ECO:0000256" key="7">
    <source>
        <dbReference type="ARBA" id="ARBA00022801"/>
    </source>
</evidence>
<keyword evidence="8 9" id="KW-0862">Zinc</keyword>
<keyword evidence="5 9" id="KW-0479">Metal-binding</keyword>
<evidence type="ECO:0000256" key="9">
    <source>
        <dbReference type="HAMAP-Rule" id="MF_00009"/>
    </source>
</evidence>
<dbReference type="PANTHER" id="PTHR46986">
    <property type="entry name" value="ENDORIBONUCLEASE YBEY, CHLOROPLASTIC"/>
    <property type="match status" value="1"/>
</dbReference>
<dbReference type="NCBIfam" id="TIGR00043">
    <property type="entry name" value="rRNA maturation RNase YbeY"/>
    <property type="match status" value="1"/>
</dbReference>
<sequence length="176" mass="20405">MNNLDISFNDEIDFLKDNTRSWIPWITNLLLSAKKEIGKKNPQEVSINFVSSEKIHEINKKYRGKDRPTDVISFAIEDGEEDDLMSKFAIEDPDFVEDIGDLFICINVVKKQSIDYGTGFDREFGYTLVHGYLHLNGYDHIEDQEAEKMFSIQGKVLREYGLPLYPDQETHGKQIH</sequence>
<comment type="cofactor">
    <cofactor evidence="9">
        <name>Zn(2+)</name>
        <dbReference type="ChEBI" id="CHEBI:29105"/>
    </cofactor>
    <text evidence="9">Binds 1 zinc ion.</text>
</comment>
<keyword evidence="3 9" id="KW-0698">rRNA processing</keyword>
<gene>
    <name evidence="9" type="primary">ybeY</name>
    <name evidence="10" type="ORF">J2Z60_000216</name>
</gene>
<dbReference type="SUPFAM" id="SSF55486">
    <property type="entry name" value="Metalloproteases ('zincins'), catalytic domain"/>
    <property type="match status" value="1"/>
</dbReference>
<keyword evidence="11" id="KW-1185">Reference proteome</keyword>
<comment type="similarity">
    <text evidence="1 9">Belongs to the endoribonuclease YbeY family.</text>
</comment>
<keyword evidence="4 9" id="KW-0540">Nuclease</keyword>
<dbReference type="Gene3D" id="3.40.390.30">
    <property type="entry name" value="Metalloproteases ('zincins'), catalytic domain"/>
    <property type="match status" value="1"/>
</dbReference>
<keyword evidence="9" id="KW-0963">Cytoplasm</keyword>
<reference evidence="10 11" key="1">
    <citation type="submission" date="2021-03" db="EMBL/GenBank/DDBJ databases">
        <title>Genomic Encyclopedia of Type Strains, Phase IV (KMG-IV): sequencing the most valuable type-strain genomes for metagenomic binning, comparative biology and taxonomic classification.</title>
        <authorList>
            <person name="Goeker M."/>
        </authorList>
    </citation>
    <scope>NUCLEOTIDE SEQUENCE [LARGE SCALE GENOMIC DNA]</scope>
    <source>
        <strain evidence="10 11">DSM 101872</strain>
    </source>
</reference>
<protein>
    <recommendedName>
        <fullName evidence="9">Endoribonuclease YbeY</fullName>
        <ecNumber evidence="9">3.1.-.-</ecNumber>
    </recommendedName>
</protein>
<dbReference type="InterPro" id="IPR023091">
    <property type="entry name" value="MetalPrtase_cat_dom_sf_prd"/>
</dbReference>
<feature type="binding site" evidence="9">
    <location>
        <position position="134"/>
    </location>
    <ligand>
        <name>Zn(2+)</name>
        <dbReference type="ChEBI" id="CHEBI:29105"/>
        <note>catalytic</note>
    </ligand>
</feature>
<feature type="binding site" evidence="9">
    <location>
        <position position="130"/>
    </location>
    <ligand>
        <name>Zn(2+)</name>
        <dbReference type="ChEBI" id="CHEBI:29105"/>
        <note>catalytic</note>
    </ligand>
</feature>
<name>A0ABS4MBJ6_9LACO</name>
<feature type="binding site" evidence="9">
    <location>
        <position position="140"/>
    </location>
    <ligand>
        <name>Zn(2+)</name>
        <dbReference type="ChEBI" id="CHEBI:29105"/>
        <note>catalytic</note>
    </ligand>
</feature>
<comment type="subcellular location">
    <subcellularLocation>
        <location evidence="9">Cytoplasm</location>
    </subcellularLocation>
</comment>
<dbReference type="InterPro" id="IPR020549">
    <property type="entry name" value="YbeY_CS"/>
</dbReference>
<evidence type="ECO:0000256" key="4">
    <source>
        <dbReference type="ARBA" id="ARBA00022722"/>
    </source>
</evidence>
<comment type="caution">
    <text evidence="10">The sequence shown here is derived from an EMBL/GenBank/DDBJ whole genome shotgun (WGS) entry which is preliminary data.</text>
</comment>
<dbReference type="HAMAP" id="MF_00009">
    <property type="entry name" value="Endoribonucl_YbeY"/>
    <property type="match status" value="1"/>
</dbReference>
<comment type="function">
    <text evidence="9">Single strand-specific metallo-endoribonuclease involved in late-stage 70S ribosome quality control and in maturation of the 3' terminus of the 16S rRNA.</text>
</comment>
<dbReference type="Pfam" id="PF02130">
    <property type="entry name" value="YbeY"/>
    <property type="match status" value="1"/>
</dbReference>
<evidence type="ECO:0000256" key="5">
    <source>
        <dbReference type="ARBA" id="ARBA00022723"/>
    </source>
</evidence>
<evidence type="ECO:0000256" key="3">
    <source>
        <dbReference type="ARBA" id="ARBA00022552"/>
    </source>
</evidence>
<evidence type="ECO:0000256" key="2">
    <source>
        <dbReference type="ARBA" id="ARBA00022517"/>
    </source>
</evidence>
<dbReference type="InterPro" id="IPR002036">
    <property type="entry name" value="YbeY"/>
</dbReference>
<organism evidence="10 11">
    <name type="scientific">Lactobacillus colini</name>
    <dbReference type="NCBI Taxonomy" id="1819254"/>
    <lineage>
        <taxon>Bacteria</taxon>
        <taxon>Bacillati</taxon>
        <taxon>Bacillota</taxon>
        <taxon>Bacilli</taxon>
        <taxon>Lactobacillales</taxon>
        <taxon>Lactobacillaceae</taxon>
        <taxon>Lactobacillus</taxon>
    </lineage>
</organism>
<evidence type="ECO:0000256" key="6">
    <source>
        <dbReference type="ARBA" id="ARBA00022759"/>
    </source>
</evidence>
<evidence type="ECO:0000256" key="1">
    <source>
        <dbReference type="ARBA" id="ARBA00010875"/>
    </source>
</evidence>
<dbReference type="PROSITE" id="PS01306">
    <property type="entry name" value="UPF0054"/>
    <property type="match status" value="1"/>
</dbReference>
<dbReference type="RefSeq" id="WP_209685514.1">
    <property type="nucleotide sequence ID" value="NZ_JAGGLU010000001.1"/>
</dbReference>
<evidence type="ECO:0000313" key="11">
    <source>
        <dbReference type="Proteomes" id="UP001519292"/>
    </source>
</evidence>
<keyword evidence="6 9" id="KW-0255">Endonuclease</keyword>
<dbReference type="EC" id="3.1.-.-" evidence="9"/>
<evidence type="ECO:0000256" key="8">
    <source>
        <dbReference type="ARBA" id="ARBA00022833"/>
    </source>
</evidence>
<proteinExistence type="inferred from homology"/>
<evidence type="ECO:0000313" key="10">
    <source>
        <dbReference type="EMBL" id="MBP2057054.1"/>
    </source>
</evidence>